<proteinExistence type="predicted"/>
<dbReference type="Proteomes" id="UP000326912">
    <property type="component" value="Unassembled WGS sequence"/>
</dbReference>
<name>A0A5J4KU61_9CHLR</name>
<dbReference type="RefSeq" id="WP_151758423.1">
    <property type="nucleotide sequence ID" value="NZ_BKZW01000002.1"/>
</dbReference>
<gene>
    <name evidence="1" type="ORF">KDW_48840</name>
</gene>
<protein>
    <submittedName>
        <fullName evidence="1">Uncharacterized protein</fullName>
    </submittedName>
</protein>
<comment type="caution">
    <text evidence="1">The sequence shown here is derived from an EMBL/GenBank/DDBJ whole genome shotgun (WGS) entry which is preliminary data.</text>
</comment>
<accession>A0A5J4KU61</accession>
<dbReference type="AlphaFoldDB" id="A0A5J4KU61"/>
<dbReference type="EMBL" id="BKZW01000002">
    <property type="protein sequence ID" value="GER90722.1"/>
    <property type="molecule type" value="Genomic_DNA"/>
</dbReference>
<evidence type="ECO:0000313" key="1">
    <source>
        <dbReference type="EMBL" id="GER90722.1"/>
    </source>
</evidence>
<keyword evidence="2" id="KW-1185">Reference proteome</keyword>
<evidence type="ECO:0000313" key="2">
    <source>
        <dbReference type="Proteomes" id="UP000326912"/>
    </source>
</evidence>
<reference evidence="1 2" key="1">
    <citation type="submission" date="2019-10" db="EMBL/GenBank/DDBJ databases">
        <title>Dictyobacter vulcani sp. nov., within the class Ktedonobacteria, isolated from soil of volcanic Mt. Zao.</title>
        <authorList>
            <person name="Zheng Y."/>
            <person name="Wang C.M."/>
            <person name="Sakai Y."/>
            <person name="Abe K."/>
            <person name="Yokota A."/>
            <person name="Yabe S."/>
        </authorList>
    </citation>
    <scope>NUCLEOTIDE SEQUENCE [LARGE SCALE GENOMIC DNA]</scope>
    <source>
        <strain evidence="1 2">W12</strain>
    </source>
</reference>
<sequence length="102" mass="12102">MQIPSRFEVKTLMEEYHDPCVSLFQPVEHVGPETRQNPLRLRNQLREVEKQLDQNPHFATRKVELLKPLLNLLNDEDFWLESGQGLAIFRNLEQLHFYLSST</sequence>
<organism evidence="1 2">
    <name type="scientific">Dictyobacter vulcani</name>
    <dbReference type="NCBI Taxonomy" id="2607529"/>
    <lineage>
        <taxon>Bacteria</taxon>
        <taxon>Bacillati</taxon>
        <taxon>Chloroflexota</taxon>
        <taxon>Ktedonobacteria</taxon>
        <taxon>Ktedonobacterales</taxon>
        <taxon>Dictyobacteraceae</taxon>
        <taxon>Dictyobacter</taxon>
    </lineage>
</organism>